<name>A0A1W5DAI4_9LECA</name>
<accession>A0A1W5DAI4</accession>
<dbReference type="InterPro" id="IPR001611">
    <property type="entry name" value="Leu-rich_rpt"/>
</dbReference>
<evidence type="ECO:0000256" key="9">
    <source>
        <dbReference type="ARBA" id="ARBA00055253"/>
    </source>
</evidence>
<feature type="domain" description="NTF2" evidence="12">
    <location>
        <begin position="435"/>
        <end position="610"/>
    </location>
</feature>
<dbReference type="Gene3D" id="3.10.450.50">
    <property type="match status" value="1"/>
</dbReference>
<keyword evidence="3" id="KW-0813">Transport</keyword>
<evidence type="ECO:0000313" key="14">
    <source>
        <dbReference type="EMBL" id="SLM40051.1"/>
    </source>
</evidence>
<dbReference type="GO" id="GO:0016973">
    <property type="term" value="P:poly(A)+ mRNA export from nucleus"/>
    <property type="evidence" value="ECO:0007669"/>
    <property type="project" value="TreeGrafter"/>
</dbReference>
<comment type="subcellular location">
    <subcellularLocation>
        <location evidence="1">Nucleus</location>
    </subcellularLocation>
</comment>
<evidence type="ECO:0000256" key="5">
    <source>
        <dbReference type="ARBA" id="ARBA00022614"/>
    </source>
</evidence>
<comment type="similarity">
    <text evidence="2">Belongs to the NXF family.</text>
</comment>
<dbReference type="InterPro" id="IPR002075">
    <property type="entry name" value="NTF2_dom"/>
</dbReference>
<dbReference type="CDD" id="cd14342">
    <property type="entry name" value="UBA_TAP-C"/>
    <property type="match status" value="1"/>
</dbReference>
<evidence type="ECO:0000256" key="3">
    <source>
        <dbReference type="ARBA" id="ARBA00022448"/>
    </source>
</evidence>
<dbReference type="PANTHER" id="PTHR10662:SF22">
    <property type="entry name" value="NUCLEAR RNA EXPORT FACTOR 1"/>
    <property type="match status" value="1"/>
</dbReference>
<dbReference type="Gene3D" id="1.10.8.10">
    <property type="entry name" value="DNA helicase RuvA subunit, C-terminal domain"/>
    <property type="match status" value="1"/>
</dbReference>
<keyword evidence="15" id="KW-1185">Reference proteome</keyword>
<dbReference type="Pfam" id="PF24048">
    <property type="entry name" value="LRR_NXF1-5"/>
    <property type="match status" value="1"/>
</dbReference>
<evidence type="ECO:0000256" key="11">
    <source>
        <dbReference type="SAM" id="MobiDB-lite"/>
    </source>
</evidence>
<evidence type="ECO:0000256" key="8">
    <source>
        <dbReference type="ARBA" id="ARBA00023242"/>
    </source>
</evidence>
<evidence type="ECO:0000256" key="4">
    <source>
        <dbReference type="ARBA" id="ARBA00022490"/>
    </source>
</evidence>
<comment type="function">
    <text evidence="9">Involved in the export of mRNA from the nucleus to the cytoplasm.</text>
</comment>
<protein>
    <recommendedName>
        <fullName evidence="10">mRNA export factor MEX67</fullName>
    </recommendedName>
</protein>
<dbReference type="GO" id="GO:0005634">
    <property type="term" value="C:nucleus"/>
    <property type="evidence" value="ECO:0007669"/>
    <property type="project" value="UniProtKB-SubCell"/>
</dbReference>
<dbReference type="InterPro" id="IPR032675">
    <property type="entry name" value="LRR_dom_sf"/>
</dbReference>
<feature type="region of interest" description="Disordered" evidence="11">
    <location>
        <begin position="621"/>
        <end position="655"/>
    </location>
</feature>
<evidence type="ECO:0000256" key="2">
    <source>
        <dbReference type="ARBA" id="ARBA00009285"/>
    </source>
</evidence>
<keyword evidence="5" id="KW-0433">Leucine-rich repeat</keyword>
<feature type="domain" description="TAP-C" evidence="13">
    <location>
        <begin position="658"/>
        <end position="711"/>
    </location>
</feature>
<feature type="compositionally biased region" description="Pro residues" evidence="11">
    <location>
        <begin position="1"/>
        <end position="10"/>
    </location>
</feature>
<evidence type="ECO:0000259" key="13">
    <source>
        <dbReference type="PROSITE" id="PS51281"/>
    </source>
</evidence>
<evidence type="ECO:0000256" key="10">
    <source>
        <dbReference type="ARBA" id="ARBA00069694"/>
    </source>
</evidence>
<dbReference type="FunFam" id="3.80.10.10:FF:000296">
    <property type="entry name" value="mRNA export factor MEX67"/>
    <property type="match status" value="1"/>
</dbReference>
<dbReference type="PROSITE" id="PS50177">
    <property type="entry name" value="NTF2_DOMAIN"/>
    <property type="match status" value="1"/>
</dbReference>
<evidence type="ECO:0000256" key="1">
    <source>
        <dbReference type="ARBA" id="ARBA00004123"/>
    </source>
</evidence>
<dbReference type="GO" id="GO:0003723">
    <property type="term" value="F:RNA binding"/>
    <property type="evidence" value="ECO:0007669"/>
    <property type="project" value="TreeGrafter"/>
</dbReference>
<dbReference type="InterPro" id="IPR009060">
    <property type="entry name" value="UBA-like_sf"/>
</dbReference>
<dbReference type="InterPro" id="IPR057125">
    <property type="entry name" value="NXF1/2/3/5-like_LRR"/>
</dbReference>
<dbReference type="Pfam" id="PF03943">
    <property type="entry name" value="TAP_C"/>
    <property type="match status" value="1"/>
</dbReference>
<reference evidence="15" key="1">
    <citation type="submission" date="2017-03" db="EMBL/GenBank/DDBJ databases">
        <authorList>
            <person name="Sharma R."/>
            <person name="Thines M."/>
        </authorList>
    </citation>
    <scope>NUCLEOTIDE SEQUENCE [LARGE SCALE GENOMIC DNA]</scope>
</reference>
<dbReference type="Pfam" id="PF18444">
    <property type="entry name" value="RRM_9"/>
    <property type="match status" value="1"/>
</dbReference>
<evidence type="ECO:0000256" key="6">
    <source>
        <dbReference type="ARBA" id="ARBA00022737"/>
    </source>
</evidence>
<evidence type="ECO:0000259" key="12">
    <source>
        <dbReference type="PROSITE" id="PS50177"/>
    </source>
</evidence>
<dbReference type="PROSITE" id="PS51450">
    <property type="entry name" value="LRR"/>
    <property type="match status" value="1"/>
</dbReference>
<keyword evidence="8" id="KW-0539">Nucleus</keyword>
<evidence type="ECO:0000256" key="7">
    <source>
        <dbReference type="ARBA" id="ARBA00022816"/>
    </source>
</evidence>
<proteinExistence type="inferred from homology"/>
<dbReference type="Pfam" id="PF22602">
    <property type="entry name" value="NXF_NTF2"/>
    <property type="match status" value="1"/>
</dbReference>
<organism evidence="14 15">
    <name type="scientific">Lasallia pustulata</name>
    <dbReference type="NCBI Taxonomy" id="136370"/>
    <lineage>
        <taxon>Eukaryota</taxon>
        <taxon>Fungi</taxon>
        <taxon>Dikarya</taxon>
        <taxon>Ascomycota</taxon>
        <taxon>Pezizomycotina</taxon>
        <taxon>Lecanoromycetes</taxon>
        <taxon>OSLEUM clade</taxon>
        <taxon>Umbilicariomycetidae</taxon>
        <taxon>Umbilicariales</taxon>
        <taxon>Umbilicariaceae</taxon>
        <taxon>Lasallia</taxon>
    </lineage>
</organism>
<dbReference type="SUPFAM" id="SSF52058">
    <property type="entry name" value="L domain-like"/>
    <property type="match status" value="1"/>
</dbReference>
<keyword evidence="7" id="KW-0509">mRNA transport</keyword>
<sequence length="711" mass="76970">MYRKPTPPSGPRAARDTRHSSTPSRGGIHKRRGGPIRVDKDGDLDMDAAAGRDIGHSAGQSRGGGGRGRGPSQPQNGGSSGGRDTSRLGLNNGGRSARVWQKLLSRGTGAGDTIVRGPRDGLRMTEILDEAVGRGNGRGKRDGLAQISVRGWKESKAASNPDGGVKVLVAFLERKATTPNSSANEAVRIRKSRSEGDTLIVSVRPDDVSSVLRLNNFTFAGAALTIEEIPGSAEQHNNKNHVEVTQETQDVVGKMKAMLNRRYNPELKLLDLSFLGTDSEFSDTGTFSTRARESKFFPALMRVCDTIFSNAQQKREAVTSVTLANNALSSVASVTALSQTFPEIKNLDLSNNQLKDLRAIEGWRWKFRHLDHLVLTGNPLETAVPTYQDEILKWYPTLRLLNTIRVRSDDAVRTAAKGRLPIPILTASFRDEATIGETFVKQFFPAFDTNRTALAKGYYDAQSSFSLSVNTSAPRAPDDHQSFVSWDSYIKRSRNLARLSHLPAKVSRIYTGFESIRDIWLTLPNTRHPDLLSDNQKWCIECHSIPGLPDPSGQSASGVGGLIVMVHGEYEEVDVSTGQAIMVRSFDRTFVLGPGNGIGGIRVVNDILVLRAYGGSSAWEPQGGEALPPPASQSAAPTQPQVPQGFGTAAPGKSNEQLQKEVMALELSRGTGMTLEYSGMCLEQSEWDLAAAGKAFGLAKANLPPEAFTRG</sequence>
<dbReference type="SMART" id="SM00804">
    <property type="entry name" value="TAP_C"/>
    <property type="match status" value="1"/>
</dbReference>
<dbReference type="EMBL" id="FWEW01003623">
    <property type="protein sequence ID" value="SLM40051.1"/>
    <property type="molecule type" value="Genomic_DNA"/>
</dbReference>
<keyword evidence="4" id="KW-0963">Cytoplasm</keyword>
<dbReference type="InterPro" id="IPR018222">
    <property type="entry name" value="Nuclear_transport_factor_2_euk"/>
</dbReference>
<dbReference type="FunFam" id="3.10.450.50:FF:000013">
    <property type="entry name" value="mRNA export factor mex67"/>
    <property type="match status" value="1"/>
</dbReference>
<dbReference type="InterPro" id="IPR032710">
    <property type="entry name" value="NTF2-like_dom_sf"/>
</dbReference>
<dbReference type="AlphaFoldDB" id="A0A1W5DAI4"/>
<dbReference type="InterPro" id="IPR030217">
    <property type="entry name" value="NXF_fam"/>
</dbReference>
<dbReference type="Gene3D" id="3.80.10.10">
    <property type="entry name" value="Ribonuclease Inhibitor"/>
    <property type="match status" value="1"/>
</dbReference>
<evidence type="ECO:0000313" key="15">
    <source>
        <dbReference type="Proteomes" id="UP000192927"/>
    </source>
</evidence>
<feature type="compositionally biased region" description="Low complexity" evidence="11">
    <location>
        <begin position="632"/>
        <end position="644"/>
    </location>
</feature>
<dbReference type="InterPro" id="IPR040736">
    <property type="entry name" value="Mex67_RRM"/>
</dbReference>
<dbReference type="SUPFAM" id="SSF54427">
    <property type="entry name" value="NTF2-like"/>
    <property type="match status" value="1"/>
</dbReference>
<dbReference type="InterPro" id="IPR005637">
    <property type="entry name" value="TAP_C_dom"/>
</dbReference>
<feature type="region of interest" description="Disordered" evidence="11">
    <location>
        <begin position="1"/>
        <end position="93"/>
    </location>
</feature>
<dbReference type="PROSITE" id="PS51281">
    <property type="entry name" value="TAP_C"/>
    <property type="match status" value="1"/>
</dbReference>
<dbReference type="PANTHER" id="PTHR10662">
    <property type="entry name" value="NUCLEAR RNA EXPORT FACTOR"/>
    <property type="match status" value="1"/>
</dbReference>
<dbReference type="SUPFAM" id="SSF46934">
    <property type="entry name" value="UBA-like"/>
    <property type="match status" value="1"/>
</dbReference>
<keyword evidence="6" id="KW-0677">Repeat</keyword>
<dbReference type="Proteomes" id="UP000192927">
    <property type="component" value="Unassembled WGS sequence"/>
</dbReference>